<accession>A0ABW8IRB9</accession>
<gene>
    <name evidence="2" type="ORF">ISP13_02835</name>
</gene>
<feature type="transmembrane region" description="Helical" evidence="1">
    <location>
        <begin position="196"/>
        <end position="224"/>
    </location>
</feature>
<dbReference type="PANTHER" id="PTHR38454">
    <property type="entry name" value="INTEGRAL MEMBRANE PROTEIN-RELATED"/>
    <property type="match status" value="1"/>
</dbReference>
<feature type="transmembrane region" description="Helical" evidence="1">
    <location>
        <begin position="244"/>
        <end position="266"/>
    </location>
</feature>
<keyword evidence="1" id="KW-0472">Membrane</keyword>
<keyword evidence="1" id="KW-1133">Transmembrane helix</keyword>
<comment type="caution">
    <text evidence="2">The sequence shown here is derived from an EMBL/GenBank/DDBJ whole genome shotgun (WGS) entry which is preliminary data.</text>
</comment>
<sequence length="891" mass="96536">MSARHYKGLFTPAFWIVLILPILIQLPVLLGRLNADPMLFVGSTGDTAKFAGGTPWIDPNVGFQAQALGKLSADQWLAGHVPWWNSYNGVGLPLAAEAQPGALFLPFVLLYHFRQGFAWVKLLLQIIAGLSTYALLRKIKLTELAATTGAILFEFNGTFAWLGAPIIAPIAFLPLLLLGVELLLSRVRDRRPGGWLLIPIALAWSLYAGFPETAYINGLLVALWTLVRLPLLEGRQKLVFLSKVALSVGVGLACSLPLIIPFAEYVSQAYVGGHAGSFSHLTLLPPASIALSLVPGLFGPIFEFNDPSNTVSAVWGNIGGYLTALQFAFVLLAIQVAPRRLAIALAAWIIVCLCKTYDVRPISDLVNLIPLLNSVAFYRYAPASWEFASVVVIALGIDGMQRGATPTYWRSLIAAALACAAVIVALWLAKEPISALSHVAASARFVHHALVWTTISLGAGLLLILSSKRWRPGLYALAVLLIFDALFTFWLPMRSGTRHAIYNEPGITFLRTQIGLQRTYSLSPMAPNYGAYFKVAQINHNYLPVSSNWVEYVQKNLDPAANEVTFTGGINRADGYGSASDQLQERIASYEELGVKFVLVSPGVDPFVNTLSIQSDPTTYHSALAMNDGQSAVLHWRIPLQQSTRNVDKVSVLIGNYDGQANGVLNAQLCLDHGACSTGERSLQDSIDNAPFAISLDHALSIPMGTTAATTPITLTLTHRESTRPVAIWVSGLAKDQIGRVSLDSSPSNTAPTISLYLDSEIAGTRQVYAGTDMSIFALANAKPYFEITHGSCTLHALSRTDAQATCSTPATLLRREAFYPGWIANVDGLPQALQQSQGLFQSVALSPGKHDVVFDYQPTHYWTILLGFMLGMLALTHGTFRELSTTIRSA</sequence>
<evidence type="ECO:0000313" key="3">
    <source>
        <dbReference type="Proteomes" id="UP001620405"/>
    </source>
</evidence>
<dbReference type="Proteomes" id="UP001620405">
    <property type="component" value="Unassembled WGS sequence"/>
</dbReference>
<feature type="transmembrane region" description="Helical" evidence="1">
    <location>
        <begin position="341"/>
        <end position="357"/>
    </location>
</feature>
<feature type="transmembrane region" description="Helical" evidence="1">
    <location>
        <begin position="90"/>
        <end position="111"/>
    </location>
</feature>
<protein>
    <recommendedName>
        <fullName evidence="4">Membrane protein YfhO</fullName>
    </recommendedName>
</protein>
<organism evidence="2 3">
    <name type="scientific">Dyella lipolytica</name>
    <dbReference type="NCBI Taxonomy" id="1867835"/>
    <lineage>
        <taxon>Bacteria</taxon>
        <taxon>Pseudomonadati</taxon>
        <taxon>Pseudomonadota</taxon>
        <taxon>Gammaproteobacteria</taxon>
        <taxon>Lysobacterales</taxon>
        <taxon>Rhodanobacteraceae</taxon>
        <taxon>Dyella</taxon>
    </lineage>
</organism>
<evidence type="ECO:0000313" key="2">
    <source>
        <dbReference type="EMBL" id="MFK2872453.1"/>
    </source>
</evidence>
<keyword evidence="3" id="KW-1185">Reference proteome</keyword>
<feature type="transmembrane region" description="Helical" evidence="1">
    <location>
        <begin position="449"/>
        <end position="466"/>
    </location>
</feature>
<feature type="transmembrane region" description="Helical" evidence="1">
    <location>
        <begin position="862"/>
        <end position="881"/>
    </location>
</feature>
<evidence type="ECO:0000256" key="1">
    <source>
        <dbReference type="SAM" id="Phobius"/>
    </source>
</evidence>
<proteinExistence type="predicted"/>
<evidence type="ECO:0008006" key="4">
    <source>
        <dbReference type="Google" id="ProtNLM"/>
    </source>
</evidence>
<keyword evidence="1" id="KW-0812">Transmembrane</keyword>
<feature type="transmembrane region" description="Helical" evidence="1">
    <location>
        <begin position="159"/>
        <end position="184"/>
    </location>
</feature>
<reference evidence="2 3" key="1">
    <citation type="submission" date="2020-10" db="EMBL/GenBank/DDBJ databases">
        <title>Phylogeny of dyella-like bacteria.</title>
        <authorList>
            <person name="Fu J."/>
        </authorList>
    </citation>
    <scope>NUCLEOTIDE SEQUENCE [LARGE SCALE GENOMIC DNA]</scope>
    <source>
        <strain evidence="2 3">DHOB07</strain>
    </source>
</reference>
<name>A0ABW8IRB9_9GAMM</name>
<dbReference type="InterPro" id="IPR018580">
    <property type="entry name" value="Uncharacterised_YfhO"/>
</dbReference>
<feature type="transmembrane region" description="Helical" evidence="1">
    <location>
        <begin position="473"/>
        <end position="493"/>
    </location>
</feature>
<feature type="transmembrane region" description="Helical" evidence="1">
    <location>
        <begin position="409"/>
        <end position="429"/>
    </location>
</feature>
<dbReference type="EMBL" id="JADIKG010000010">
    <property type="protein sequence ID" value="MFK2872453.1"/>
    <property type="molecule type" value="Genomic_DNA"/>
</dbReference>
<feature type="transmembrane region" description="Helical" evidence="1">
    <location>
        <begin position="314"/>
        <end position="334"/>
    </location>
</feature>
<feature type="transmembrane region" description="Helical" evidence="1">
    <location>
        <begin position="377"/>
        <end position="397"/>
    </location>
</feature>
<dbReference type="PANTHER" id="PTHR38454:SF1">
    <property type="entry name" value="INTEGRAL MEMBRANE PROTEIN"/>
    <property type="match status" value="1"/>
</dbReference>
<feature type="transmembrane region" description="Helical" evidence="1">
    <location>
        <begin position="118"/>
        <end position="136"/>
    </location>
</feature>
<dbReference type="RefSeq" id="WP_284399929.1">
    <property type="nucleotide sequence ID" value="NZ_BSNQ01000005.1"/>
</dbReference>
<feature type="transmembrane region" description="Helical" evidence="1">
    <location>
        <begin position="12"/>
        <end position="30"/>
    </location>
</feature>